<protein>
    <recommendedName>
        <fullName evidence="3">DUF2071 domain-containing protein</fullName>
    </recommendedName>
</protein>
<dbReference type="InterPro" id="IPR023375">
    <property type="entry name" value="ADC_dom_sf"/>
</dbReference>
<dbReference type="Pfam" id="PF09844">
    <property type="entry name" value="DUF2071"/>
    <property type="match status" value="1"/>
</dbReference>
<dbReference type="InterPro" id="IPR018644">
    <property type="entry name" value="DUF2071"/>
</dbReference>
<dbReference type="eggNOG" id="COG3361">
    <property type="taxonomic scope" value="Bacteria"/>
</dbReference>
<dbReference type="Gene3D" id="2.40.400.10">
    <property type="entry name" value="Acetoacetate decarboxylase-like"/>
    <property type="match status" value="1"/>
</dbReference>
<dbReference type="RefSeq" id="WP_036770320.1">
    <property type="nucleotide sequence ID" value="NZ_AULI01000013.1"/>
</dbReference>
<dbReference type="EMBL" id="AVPE01000013">
    <property type="protein sequence ID" value="KGX90696.1"/>
    <property type="molecule type" value="Genomic_DNA"/>
</dbReference>
<name>A0A0A5GBX9_9BACI</name>
<evidence type="ECO:0000313" key="2">
    <source>
        <dbReference type="Proteomes" id="UP000030528"/>
    </source>
</evidence>
<dbReference type="STRING" id="1385510.GCA_000425205_02870"/>
<keyword evidence="2" id="KW-1185">Reference proteome</keyword>
<reference evidence="1 2" key="1">
    <citation type="submission" date="2013-08" db="EMBL/GenBank/DDBJ databases">
        <authorList>
            <person name="Huang J."/>
            <person name="Wang G."/>
        </authorList>
    </citation>
    <scope>NUCLEOTIDE SEQUENCE [LARGE SCALE GENOMIC DNA]</scope>
    <source>
        <strain evidence="1 2">JSM 076056</strain>
    </source>
</reference>
<organism evidence="1 2">
    <name type="scientific">Pontibacillus halophilus JSM 076056 = DSM 19796</name>
    <dbReference type="NCBI Taxonomy" id="1385510"/>
    <lineage>
        <taxon>Bacteria</taxon>
        <taxon>Bacillati</taxon>
        <taxon>Bacillota</taxon>
        <taxon>Bacilli</taxon>
        <taxon>Bacillales</taxon>
        <taxon>Bacillaceae</taxon>
        <taxon>Pontibacillus</taxon>
    </lineage>
</organism>
<dbReference type="Proteomes" id="UP000030528">
    <property type="component" value="Unassembled WGS sequence"/>
</dbReference>
<dbReference type="AlphaFoldDB" id="A0A0A5GBX9"/>
<comment type="caution">
    <text evidence="1">The sequence shown here is derived from an EMBL/GenBank/DDBJ whole genome shotgun (WGS) entry which is preliminary data.</text>
</comment>
<sequence>MTEKPRKGWVMKQQWNHLLFLHYPIHPEHLQPFLPESLTVDTFEGQAWIGIVPFEMSQIRFKGLPVVPFVSSLYELNVRTYVTYKGERGVYFFSLDANHVLGVQIARSIFHLPYFRAKMRMERMGEKWEFSSRRTHEGKGNPAFHLSYSGGEKLHIDGRRTLVNWLTERYCLFNVHNGFVYKGKIDHNKWELREGHYEIEKNELLQPFQYTFTEAPIAHYSEVLESYIYPFEKEAVQAGE</sequence>
<accession>A0A0A5GBX9</accession>
<gene>
    <name evidence="1" type="ORF">N781_06410</name>
</gene>
<evidence type="ECO:0000313" key="1">
    <source>
        <dbReference type="EMBL" id="KGX90696.1"/>
    </source>
</evidence>
<proteinExistence type="predicted"/>
<evidence type="ECO:0008006" key="3">
    <source>
        <dbReference type="Google" id="ProtNLM"/>
    </source>
</evidence>
<dbReference type="OrthoDB" id="150993at2"/>
<dbReference type="PANTHER" id="PTHR39186">
    <property type="entry name" value="DUF2071 FAMILY PROTEIN"/>
    <property type="match status" value="1"/>
</dbReference>
<dbReference type="PANTHER" id="PTHR39186:SF1">
    <property type="entry name" value="DUF2071 DOMAIN-CONTAINING PROTEIN"/>
    <property type="match status" value="1"/>
</dbReference>
<dbReference type="SUPFAM" id="SSF160104">
    <property type="entry name" value="Acetoacetate decarboxylase-like"/>
    <property type="match status" value="1"/>
</dbReference>